<name>A0ABV7DFL3_9HYPH</name>
<proteinExistence type="predicted"/>
<accession>A0ABV7DFL3</accession>
<gene>
    <name evidence="1" type="ORF">ACFOHH_08230</name>
</gene>
<protein>
    <submittedName>
        <fullName evidence="1">Uncharacterized protein</fullName>
    </submittedName>
</protein>
<evidence type="ECO:0000313" key="1">
    <source>
        <dbReference type="EMBL" id="MFC3073085.1"/>
    </source>
</evidence>
<dbReference type="EMBL" id="JBHRSP010000015">
    <property type="protein sequence ID" value="MFC3073085.1"/>
    <property type="molecule type" value="Genomic_DNA"/>
</dbReference>
<evidence type="ECO:0000313" key="2">
    <source>
        <dbReference type="Proteomes" id="UP001595377"/>
    </source>
</evidence>
<organism evidence="1 2">
    <name type="scientific">Shinella pollutisoli</name>
    <dbReference type="NCBI Taxonomy" id="2250594"/>
    <lineage>
        <taxon>Bacteria</taxon>
        <taxon>Pseudomonadati</taxon>
        <taxon>Pseudomonadota</taxon>
        <taxon>Alphaproteobacteria</taxon>
        <taxon>Hyphomicrobiales</taxon>
        <taxon>Rhizobiaceae</taxon>
        <taxon>Shinella</taxon>
    </lineage>
</organism>
<keyword evidence="2" id="KW-1185">Reference proteome</keyword>
<dbReference type="Proteomes" id="UP001595377">
    <property type="component" value="Unassembled WGS sequence"/>
</dbReference>
<reference evidence="2" key="1">
    <citation type="journal article" date="2019" name="Int. J. Syst. Evol. Microbiol.">
        <title>The Global Catalogue of Microorganisms (GCM) 10K type strain sequencing project: providing services to taxonomists for standard genome sequencing and annotation.</title>
        <authorList>
            <consortium name="The Broad Institute Genomics Platform"/>
            <consortium name="The Broad Institute Genome Sequencing Center for Infectious Disease"/>
            <person name="Wu L."/>
            <person name="Ma J."/>
        </authorList>
    </citation>
    <scope>NUCLEOTIDE SEQUENCE [LARGE SCALE GENOMIC DNA]</scope>
    <source>
        <strain evidence="2">KCTC 52677</strain>
    </source>
</reference>
<dbReference type="RefSeq" id="WP_257310775.1">
    <property type="nucleotide sequence ID" value="NZ_JANFDG010000001.1"/>
</dbReference>
<sequence>MFKITKTDLSSPFLPGSMEFGASDNEMLTQYCVTERWSGDLSNGLFTLGEKATLAHGLQQRTCGLLSLIRCYEPRDRPFLLELFEQAASSSSSFCFSTTIHTEGTPGQPVFCIGESTGLEDRYAGSIIGVFIMPRFQVDLEGRRFQRQ</sequence>
<comment type="caution">
    <text evidence="1">The sequence shown here is derived from an EMBL/GenBank/DDBJ whole genome shotgun (WGS) entry which is preliminary data.</text>
</comment>